<feature type="domain" description="Nitroreductase" evidence="1">
    <location>
        <begin position="18"/>
        <end position="178"/>
    </location>
</feature>
<dbReference type="PANTHER" id="PTHR23026:SF123">
    <property type="entry name" value="NAD(P)H NITROREDUCTASE RV3131-RELATED"/>
    <property type="match status" value="1"/>
</dbReference>
<dbReference type="Pfam" id="PF00881">
    <property type="entry name" value="Nitroreductase"/>
    <property type="match status" value="1"/>
</dbReference>
<comment type="caution">
    <text evidence="2">The sequence shown here is derived from an EMBL/GenBank/DDBJ whole genome shotgun (WGS) entry which is preliminary data.</text>
</comment>
<dbReference type="InterPro" id="IPR000415">
    <property type="entry name" value="Nitroreductase-like"/>
</dbReference>
<sequence>MKPSATEPLPYPPLFEAILARRSVRAYAPDELDRKAIQTLLNAAVRAPTAMHEEPWAFVVIQNKPLLKQLSDLAKPFFIERLHRTPQAGSHAIDRFADPAFNLFYDAGTLILICTQLSGPFVEADCWMAAENLMLSAVANGLGTCVIGSSIEALNTRVAKEKLDIPADFKVVAAIIAGVPRGETAVTDRKTPFILSWK</sequence>
<name>E6QTV3_9ZZZZ</name>
<dbReference type="SUPFAM" id="SSF55469">
    <property type="entry name" value="FMN-dependent nitroreductase-like"/>
    <property type="match status" value="1"/>
</dbReference>
<dbReference type="InterPro" id="IPR029479">
    <property type="entry name" value="Nitroreductase"/>
</dbReference>
<evidence type="ECO:0000259" key="1">
    <source>
        <dbReference type="Pfam" id="PF00881"/>
    </source>
</evidence>
<dbReference type="AlphaFoldDB" id="E6QTV3"/>
<gene>
    <name evidence="2" type="ORF">CARN7_1470</name>
</gene>
<dbReference type="EMBL" id="CABR01000101">
    <property type="protein sequence ID" value="CBI10675.1"/>
    <property type="molecule type" value="Genomic_DNA"/>
</dbReference>
<organism evidence="2">
    <name type="scientific">mine drainage metagenome</name>
    <dbReference type="NCBI Taxonomy" id="410659"/>
    <lineage>
        <taxon>unclassified sequences</taxon>
        <taxon>metagenomes</taxon>
        <taxon>ecological metagenomes</taxon>
    </lineage>
</organism>
<dbReference type="InterPro" id="IPR050627">
    <property type="entry name" value="Nitroreductase/BluB"/>
</dbReference>
<evidence type="ECO:0000313" key="2">
    <source>
        <dbReference type="EMBL" id="CBI10675.1"/>
    </source>
</evidence>
<dbReference type="GO" id="GO:0016491">
    <property type="term" value="F:oxidoreductase activity"/>
    <property type="evidence" value="ECO:0007669"/>
    <property type="project" value="InterPro"/>
</dbReference>
<proteinExistence type="predicted"/>
<reference evidence="2" key="1">
    <citation type="submission" date="2009-10" db="EMBL/GenBank/DDBJ databases">
        <title>Diversity of trophic interactions inside an arsenic-rich microbial ecosystem.</title>
        <authorList>
            <person name="Bertin P.N."/>
            <person name="Heinrich-Salmeron A."/>
            <person name="Pelletier E."/>
            <person name="Goulhen-Chollet F."/>
            <person name="Arsene-Ploetze F."/>
            <person name="Gallien S."/>
            <person name="Calteau A."/>
            <person name="Vallenet D."/>
            <person name="Casiot C."/>
            <person name="Chane-Woon-Ming B."/>
            <person name="Giloteaux L."/>
            <person name="Barakat M."/>
            <person name="Bonnefoy V."/>
            <person name="Bruneel O."/>
            <person name="Chandler M."/>
            <person name="Cleiss J."/>
            <person name="Duran R."/>
            <person name="Elbaz-Poulichet F."/>
            <person name="Fonknechten N."/>
            <person name="Lauga B."/>
            <person name="Mornico D."/>
            <person name="Ortet P."/>
            <person name="Schaeffer C."/>
            <person name="Siguier P."/>
            <person name="Alexander Thil Smith A."/>
            <person name="Van Dorsselaer A."/>
            <person name="Weissenbach J."/>
            <person name="Medigue C."/>
            <person name="Le Paslier D."/>
        </authorList>
    </citation>
    <scope>NUCLEOTIDE SEQUENCE</scope>
</reference>
<dbReference type="PANTHER" id="PTHR23026">
    <property type="entry name" value="NADPH NITROREDUCTASE"/>
    <property type="match status" value="1"/>
</dbReference>
<dbReference type="Gene3D" id="3.40.109.10">
    <property type="entry name" value="NADH Oxidase"/>
    <property type="match status" value="1"/>
</dbReference>
<accession>E6QTV3</accession>
<protein>
    <submittedName>
        <fullName evidence="2">Nitroreductase</fullName>
    </submittedName>
</protein>